<dbReference type="Proteomes" id="UP000279236">
    <property type="component" value="Unassembled WGS sequence"/>
</dbReference>
<dbReference type="AlphaFoldDB" id="A0A427XLJ3"/>
<dbReference type="PANTHER" id="PTHR43805:SF1">
    <property type="entry name" value="GP-PDE DOMAIN-CONTAINING PROTEIN"/>
    <property type="match status" value="1"/>
</dbReference>
<gene>
    <name evidence="2" type="ORF">EHS24_009247</name>
</gene>
<proteinExistence type="predicted"/>
<comment type="caution">
    <text evidence="2">The sequence shown here is derived from an EMBL/GenBank/DDBJ whole genome shotgun (WGS) entry which is preliminary data.</text>
</comment>
<dbReference type="Pfam" id="PF03009">
    <property type="entry name" value="GDPD"/>
    <property type="match status" value="1"/>
</dbReference>
<sequence length="385" mass="43148">MPASRTSTSPYPDYDIHKVIQAVRNPTPDLVNVFAHRGVRLLGGTTENSLTAIAAAARAGYEGIEIDLRLTKDKRVVVFHDAGLGRLTDVKLPKGETYYNPFTGKGYSPLVKETKWVGEMEHLHLRDDSGGVTDERPVLLKELLDFMRIEGITMLVHLDIKDPDLLPYAYDIISKAVNPAGVAAMEWCLWKPPAHLFPTPEVWERQDWVQRALKSGRGMAFVLLHEKEDEKTLDSIKAWAKCDYLLTFELHVPLIGGQLQSTLDWVLSQGHGVGSWYIGGDVPRQYYDEDTDGGLFWDDSNFRKDILASGPGVRAMLQEWIGLISAGGIIGQPPNNKDTRVDLDALVNKQRFTYIVADPFYDLNAELTAMGKRNVTRMLATRLDE</sequence>
<organism evidence="2 3">
    <name type="scientific">Apiotrichum porosum</name>
    <dbReference type="NCBI Taxonomy" id="105984"/>
    <lineage>
        <taxon>Eukaryota</taxon>
        <taxon>Fungi</taxon>
        <taxon>Dikarya</taxon>
        <taxon>Basidiomycota</taxon>
        <taxon>Agaricomycotina</taxon>
        <taxon>Tremellomycetes</taxon>
        <taxon>Trichosporonales</taxon>
        <taxon>Trichosporonaceae</taxon>
        <taxon>Apiotrichum</taxon>
    </lineage>
</organism>
<dbReference type="EMBL" id="RSCE01000009">
    <property type="protein sequence ID" value="RSH79597.1"/>
    <property type="molecule type" value="Genomic_DNA"/>
</dbReference>
<evidence type="ECO:0000313" key="3">
    <source>
        <dbReference type="Proteomes" id="UP000279236"/>
    </source>
</evidence>
<protein>
    <recommendedName>
        <fullName evidence="1">GP-PDE domain-containing protein</fullName>
    </recommendedName>
</protein>
<dbReference type="PANTHER" id="PTHR43805">
    <property type="entry name" value="GLYCEROPHOSPHORYL DIESTER PHOSPHODIESTERASE"/>
    <property type="match status" value="1"/>
</dbReference>
<dbReference type="RefSeq" id="XP_028474706.1">
    <property type="nucleotide sequence ID" value="XM_028624538.1"/>
</dbReference>
<dbReference type="PROSITE" id="PS51704">
    <property type="entry name" value="GP_PDE"/>
    <property type="match status" value="1"/>
</dbReference>
<dbReference type="GeneID" id="39593790"/>
<feature type="domain" description="GP-PDE" evidence="1">
    <location>
        <begin position="31"/>
        <end position="313"/>
    </location>
</feature>
<keyword evidence="3" id="KW-1185">Reference proteome</keyword>
<name>A0A427XLJ3_9TREE</name>
<dbReference type="Gene3D" id="3.20.20.190">
    <property type="entry name" value="Phosphatidylinositol (PI) phosphodiesterase"/>
    <property type="match status" value="1"/>
</dbReference>
<evidence type="ECO:0000313" key="2">
    <source>
        <dbReference type="EMBL" id="RSH79597.1"/>
    </source>
</evidence>
<accession>A0A427XLJ3</accession>
<dbReference type="InterPro" id="IPR030395">
    <property type="entry name" value="GP_PDE_dom"/>
</dbReference>
<reference evidence="2 3" key="1">
    <citation type="submission" date="2018-11" db="EMBL/GenBank/DDBJ databases">
        <title>Genome sequence of Apiotrichum porosum DSM 27194.</title>
        <authorList>
            <person name="Aliyu H."/>
            <person name="Gorte O."/>
            <person name="Ochsenreither K."/>
        </authorList>
    </citation>
    <scope>NUCLEOTIDE SEQUENCE [LARGE SCALE GENOMIC DNA]</scope>
    <source>
        <strain evidence="2 3">DSM 27194</strain>
    </source>
</reference>
<dbReference type="STRING" id="105984.A0A427XLJ3"/>
<dbReference type="GO" id="GO:0006629">
    <property type="term" value="P:lipid metabolic process"/>
    <property type="evidence" value="ECO:0007669"/>
    <property type="project" value="InterPro"/>
</dbReference>
<dbReference type="InterPro" id="IPR017946">
    <property type="entry name" value="PLC-like_Pdiesterase_TIM-brl"/>
</dbReference>
<evidence type="ECO:0000259" key="1">
    <source>
        <dbReference type="PROSITE" id="PS51704"/>
    </source>
</evidence>
<dbReference type="OrthoDB" id="1058301at2759"/>
<dbReference type="GO" id="GO:0008081">
    <property type="term" value="F:phosphoric diester hydrolase activity"/>
    <property type="evidence" value="ECO:0007669"/>
    <property type="project" value="InterPro"/>
</dbReference>
<dbReference type="SUPFAM" id="SSF51695">
    <property type="entry name" value="PLC-like phosphodiesterases"/>
    <property type="match status" value="1"/>
</dbReference>